<comment type="caution">
    <text evidence="2">The sequence shown here is derived from an EMBL/GenBank/DDBJ whole genome shotgun (WGS) entry which is preliminary data.</text>
</comment>
<protein>
    <submittedName>
        <fullName evidence="2">Uncharacterized protein</fullName>
    </submittedName>
</protein>
<dbReference type="EMBL" id="JAWDGP010005809">
    <property type="protein sequence ID" value="KAK3751677.1"/>
    <property type="molecule type" value="Genomic_DNA"/>
</dbReference>
<name>A0AAE0YNN2_9GAST</name>
<feature type="region of interest" description="Disordered" evidence="1">
    <location>
        <begin position="186"/>
        <end position="213"/>
    </location>
</feature>
<feature type="compositionally biased region" description="Basic residues" evidence="1">
    <location>
        <begin position="11"/>
        <end position="21"/>
    </location>
</feature>
<dbReference type="Proteomes" id="UP001283361">
    <property type="component" value="Unassembled WGS sequence"/>
</dbReference>
<evidence type="ECO:0000256" key="1">
    <source>
        <dbReference type="SAM" id="MobiDB-lite"/>
    </source>
</evidence>
<evidence type="ECO:0000313" key="2">
    <source>
        <dbReference type="EMBL" id="KAK3751677.1"/>
    </source>
</evidence>
<proteinExistence type="predicted"/>
<sequence length="365" mass="40122">MPFKTMFWGHKGGKQASKRSVHFTSENQFESPQEPPDGDRILDQIRQMKLNKEAANSRNENRNHKSNHSKVHAGKTSAPSESFVPPPLNRAQTAPLPVSSDPLSSGGRRSRPVRKSLSLGGSLDGWELHGKRLRELSQLDNYINYLQHSPEDEAVCHMSNRLCCAQVLKTLYLRHERRYVSFLQHSRSLESSDQSTTDSSSATDSDSEAEKQDFPCRAARDTCVTPLHGDSDLSADDTDSSDTCRAVAQNGRRLPSALKKVDSAASETMSGFCRQQGSRVPVVPKRRGQRVSLSLTPVKVSPLKASILTTENDHTSSSSEALNVASSGSRKAKRLSLSESSRCSSDLSLPPFSSMAVYPGGYEIY</sequence>
<feature type="compositionally biased region" description="Low complexity" evidence="1">
    <location>
        <begin position="191"/>
        <end position="204"/>
    </location>
</feature>
<feature type="compositionally biased region" description="Polar residues" evidence="1">
    <location>
        <begin position="22"/>
        <end position="31"/>
    </location>
</feature>
<accession>A0AAE0YNN2</accession>
<organism evidence="2 3">
    <name type="scientific">Elysia crispata</name>
    <name type="common">lettuce slug</name>
    <dbReference type="NCBI Taxonomy" id="231223"/>
    <lineage>
        <taxon>Eukaryota</taxon>
        <taxon>Metazoa</taxon>
        <taxon>Spiralia</taxon>
        <taxon>Lophotrochozoa</taxon>
        <taxon>Mollusca</taxon>
        <taxon>Gastropoda</taxon>
        <taxon>Heterobranchia</taxon>
        <taxon>Euthyneura</taxon>
        <taxon>Panpulmonata</taxon>
        <taxon>Sacoglossa</taxon>
        <taxon>Placobranchoidea</taxon>
        <taxon>Plakobranchidae</taxon>
        <taxon>Elysia</taxon>
    </lineage>
</organism>
<reference evidence="2" key="1">
    <citation type="journal article" date="2023" name="G3 (Bethesda)">
        <title>A reference genome for the long-term kleptoplast-retaining sea slug Elysia crispata morphotype clarki.</title>
        <authorList>
            <person name="Eastman K.E."/>
            <person name="Pendleton A.L."/>
            <person name="Shaikh M.A."/>
            <person name="Suttiyut T."/>
            <person name="Ogas R."/>
            <person name="Tomko P."/>
            <person name="Gavelis G."/>
            <person name="Widhalm J.R."/>
            <person name="Wisecaver J.H."/>
        </authorList>
    </citation>
    <scope>NUCLEOTIDE SEQUENCE</scope>
    <source>
        <strain evidence="2">ECLA1</strain>
    </source>
</reference>
<feature type="compositionally biased region" description="Low complexity" evidence="1">
    <location>
        <begin position="316"/>
        <end position="337"/>
    </location>
</feature>
<feature type="region of interest" description="Disordered" evidence="1">
    <location>
        <begin position="1"/>
        <end position="121"/>
    </location>
</feature>
<evidence type="ECO:0000313" key="3">
    <source>
        <dbReference type="Proteomes" id="UP001283361"/>
    </source>
</evidence>
<gene>
    <name evidence="2" type="ORF">RRG08_065583</name>
</gene>
<keyword evidence="3" id="KW-1185">Reference proteome</keyword>
<dbReference type="AlphaFoldDB" id="A0AAE0YNN2"/>
<feature type="compositionally biased region" description="Basic residues" evidence="1">
    <location>
        <begin position="64"/>
        <end position="73"/>
    </location>
</feature>
<feature type="region of interest" description="Disordered" evidence="1">
    <location>
        <begin position="311"/>
        <end position="337"/>
    </location>
</feature>